<reference evidence="2" key="1">
    <citation type="submission" date="2021-02" db="EMBL/GenBank/DDBJ databases">
        <authorList>
            <person name="Nowell W R."/>
        </authorList>
    </citation>
    <scope>NUCLEOTIDE SEQUENCE</scope>
</reference>
<evidence type="ECO:0000313" key="7">
    <source>
        <dbReference type="EMBL" id="CAF3808601.1"/>
    </source>
</evidence>
<evidence type="ECO:0000256" key="1">
    <source>
        <dbReference type="SAM" id="SignalP"/>
    </source>
</evidence>
<dbReference type="Proteomes" id="UP000663866">
    <property type="component" value="Unassembled WGS sequence"/>
</dbReference>
<evidence type="ECO:0000313" key="6">
    <source>
        <dbReference type="EMBL" id="CAF2155551.1"/>
    </source>
</evidence>
<dbReference type="EMBL" id="CAJNOW010021926">
    <property type="protein sequence ID" value="CAF1685872.1"/>
    <property type="molecule type" value="Genomic_DNA"/>
</dbReference>
<keyword evidence="1" id="KW-0732">Signal</keyword>
<dbReference type="EMBL" id="CAJOBJ010001314">
    <property type="protein sequence ID" value="CAF3872866.1"/>
    <property type="molecule type" value="Genomic_DNA"/>
</dbReference>
<organism evidence="2 12">
    <name type="scientific">Rotaria magnacalcarata</name>
    <dbReference type="NCBI Taxonomy" id="392030"/>
    <lineage>
        <taxon>Eukaryota</taxon>
        <taxon>Metazoa</taxon>
        <taxon>Spiralia</taxon>
        <taxon>Gnathifera</taxon>
        <taxon>Rotifera</taxon>
        <taxon>Eurotatoria</taxon>
        <taxon>Bdelloidea</taxon>
        <taxon>Philodinida</taxon>
        <taxon>Philodinidae</taxon>
        <taxon>Rotaria</taxon>
    </lineage>
</organism>
<dbReference type="Proteomes" id="UP000663824">
    <property type="component" value="Unassembled WGS sequence"/>
</dbReference>
<evidence type="ECO:0000313" key="12">
    <source>
        <dbReference type="Proteomes" id="UP000663855"/>
    </source>
</evidence>
<proteinExistence type="predicted"/>
<dbReference type="Proteomes" id="UP000663887">
    <property type="component" value="Unassembled WGS sequence"/>
</dbReference>
<dbReference type="Proteomes" id="UP000663855">
    <property type="component" value="Unassembled WGS sequence"/>
</dbReference>
<feature type="chain" id="PRO_5036412290" evidence="1">
    <location>
        <begin position="17"/>
        <end position="300"/>
    </location>
</feature>
<evidence type="ECO:0000313" key="5">
    <source>
        <dbReference type="EMBL" id="CAF2079374.1"/>
    </source>
</evidence>
<dbReference type="EMBL" id="CAJOBG010006341">
    <property type="protein sequence ID" value="CAF4184020.1"/>
    <property type="molecule type" value="Genomic_DNA"/>
</dbReference>
<evidence type="ECO:0000313" key="4">
    <source>
        <dbReference type="EMBL" id="CAF2066041.1"/>
    </source>
</evidence>
<dbReference type="Proteomes" id="UP000663842">
    <property type="component" value="Unassembled WGS sequence"/>
</dbReference>
<dbReference type="EMBL" id="CAJNOV010013029">
    <property type="protein sequence ID" value="CAF1506549.1"/>
    <property type="molecule type" value="Genomic_DNA"/>
</dbReference>
<evidence type="ECO:0000313" key="2">
    <source>
        <dbReference type="EMBL" id="CAF1506549.1"/>
    </source>
</evidence>
<dbReference type="Proteomes" id="UP000663834">
    <property type="component" value="Unassembled WGS sequence"/>
</dbReference>
<dbReference type="EMBL" id="CAJNRG010014359">
    <property type="protein sequence ID" value="CAF2155551.1"/>
    <property type="molecule type" value="Genomic_DNA"/>
</dbReference>
<dbReference type="Proteomes" id="UP000676336">
    <property type="component" value="Unassembled WGS sequence"/>
</dbReference>
<evidence type="ECO:0000313" key="8">
    <source>
        <dbReference type="EMBL" id="CAF3848436.1"/>
    </source>
</evidence>
<evidence type="ECO:0000313" key="11">
    <source>
        <dbReference type="EMBL" id="CAF4184020.1"/>
    </source>
</evidence>
<dbReference type="Proteomes" id="UP000681967">
    <property type="component" value="Unassembled WGS sequence"/>
</dbReference>
<name>A0A815TCX9_9BILA</name>
<evidence type="ECO:0000313" key="10">
    <source>
        <dbReference type="EMBL" id="CAF4082633.1"/>
    </source>
</evidence>
<dbReference type="EMBL" id="CAJNRF010006233">
    <property type="protein sequence ID" value="CAF2079374.1"/>
    <property type="molecule type" value="Genomic_DNA"/>
</dbReference>
<evidence type="ECO:0000313" key="13">
    <source>
        <dbReference type="Proteomes" id="UP000663866"/>
    </source>
</evidence>
<evidence type="ECO:0000313" key="9">
    <source>
        <dbReference type="EMBL" id="CAF3872866.1"/>
    </source>
</evidence>
<dbReference type="Proteomes" id="UP000681720">
    <property type="component" value="Unassembled WGS sequence"/>
</dbReference>
<dbReference type="AlphaFoldDB" id="A0A815TCX9"/>
<gene>
    <name evidence="7" type="ORF">BYL167_LOCUS3405</name>
    <name evidence="2" type="ORF">CJN711_LOCUS27555</name>
    <name evidence="9" type="ORF">GIL414_LOCUS5123</name>
    <name evidence="3" type="ORF">KQP761_LOCUS38512</name>
    <name evidence="4" type="ORF">MBJ925_LOCUS15808</name>
    <name evidence="11" type="ORF">OVN521_LOCUS25448</name>
    <name evidence="10" type="ORF">SMN809_LOCUS16396</name>
    <name evidence="8" type="ORF">UXM345_LOCUS7682</name>
    <name evidence="5" type="ORF">WKI299_LOCUS15770</name>
    <name evidence="6" type="ORF">XDN619_LOCUS29456</name>
</gene>
<dbReference type="EMBL" id="CAJOBF010000644">
    <property type="protein sequence ID" value="CAF3848436.1"/>
    <property type="molecule type" value="Genomic_DNA"/>
</dbReference>
<feature type="signal peptide" evidence="1">
    <location>
        <begin position="1"/>
        <end position="16"/>
    </location>
</feature>
<dbReference type="Proteomes" id="UP000663856">
    <property type="component" value="Unassembled WGS sequence"/>
</dbReference>
<protein>
    <submittedName>
        <fullName evidence="2">Uncharacterized protein</fullName>
    </submittedName>
</protein>
<dbReference type="EMBL" id="CAJOBI010007320">
    <property type="protein sequence ID" value="CAF4082633.1"/>
    <property type="molecule type" value="Genomic_DNA"/>
</dbReference>
<keyword evidence="13" id="KW-1185">Reference proteome</keyword>
<sequence>MYLLVIILLLIHSVQTQQDICRCSCCIGEFCAPTNVGSLYMQSCTIETCLLQCRNAYFQCQTNPPVGHVSAQCLPSVSPLYICQCDCCISSSTTCILSFVGYSTAYQCQPSSCGISCSAQYPLQCAWNQNGQISGTCTGSITTTTTTTSTTTISRATNAPGSALTCSCMCCQSGPNCLPNIDVGIATISQCSSVTCTQACQNQYSALCPSLIYLGQTNGSCISQNSGNTRCQCQCCTTNGCPTYTINTNGDCASCYTLCQRQSPCGSINPVTYSCTKNKSKISAEFSLPMIILISIMLLL</sequence>
<evidence type="ECO:0000313" key="3">
    <source>
        <dbReference type="EMBL" id="CAF1685872.1"/>
    </source>
</evidence>
<accession>A0A815TCX9</accession>
<dbReference type="OrthoDB" id="10030836at2759"/>
<dbReference type="EMBL" id="CAJOBH010000657">
    <property type="protein sequence ID" value="CAF3808601.1"/>
    <property type="molecule type" value="Genomic_DNA"/>
</dbReference>
<comment type="caution">
    <text evidence="2">The sequence shown here is derived from an EMBL/GenBank/DDBJ whole genome shotgun (WGS) entry which is preliminary data.</text>
</comment>
<dbReference type="EMBL" id="CAJNRE010007522">
    <property type="protein sequence ID" value="CAF2066041.1"/>
    <property type="molecule type" value="Genomic_DNA"/>
</dbReference>